<reference evidence="1" key="2">
    <citation type="submission" date="2020-11" db="EMBL/GenBank/DDBJ databases">
        <authorList>
            <person name="McCartney M.A."/>
            <person name="Auch B."/>
            <person name="Kono T."/>
            <person name="Mallez S."/>
            <person name="Becker A."/>
            <person name="Gohl D.M."/>
            <person name="Silverstein K.A.T."/>
            <person name="Koren S."/>
            <person name="Bechman K.B."/>
            <person name="Herman A."/>
            <person name="Abrahante J.E."/>
            <person name="Garbe J."/>
        </authorList>
    </citation>
    <scope>NUCLEOTIDE SEQUENCE</scope>
    <source>
        <strain evidence="1">Duluth1</strain>
        <tissue evidence="1">Whole animal</tissue>
    </source>
</reference>
<organism evidence="1 2">
    <name type="scientific">Dreissena polymorpha</name>
    <name type="common">Zebra mussel</name>
    <name type="synonym">Mytilus polymorpha</name>
    <dbReference type="NCBI Taxonomy" id="45954"/>
    <lineage>
        <taxon>Eukaryota</taxon>
        <taxon>Metazoa</taxon>
        <taxon>Spiralia</taxon>
        <taxon>Lophotrochozoa</taxon>
        <taxon>Mollusca</taxon>
        <taxon>Bivalvia</taxon>
        <taxon>Autobranchia</taxon>
        <taxon>Heteroconchia</taxon>
        <taxon>Euheterodonta</taxon>
        <taxon>Imparidentia</taxon>
        <taxon>Neoheterodontei</taxon>
        <taxon>Myida</taxon>
        <taxon>Dreissenoidea</taxon>
        <taxon>Dreissenidae</taxon>
        <taxon>Dreissena</taxon>
    </lineage>
</organism>
<dbReference type="EMBL" id="JAIWYP010000004">
    <property type="protein sequence ID" value="KAH3835504.1"/>
    <property type="molecule type" value="Genomic_DNA"/>
</dbReference>
<sequence>MGWMREETQYDFNCQGAEVIYLSTTEACLRVSYNTMRRKVSYTDSCLHSLHWSYPRVKPAT</sequence>
<keyword evidence="2" id="KW-1185">Reference proteome</keyword>
<protein>
    <submittedName>
        <fullName evidence="1">Uncharacterized protein</fullName>
    </submittedName>
</protein>
<name>A0A9D4K9P7_DREPO</name>
<gene>
    <name evidence="1" type="ORF">DPMN_108857</name>
</gene>
<comment type="caution">
    <text evidence="1">The sequence shown here is derived from an EMBL/GenBank/DDBJ whole genome shotgun (WGS) entry which is preliminary data.</text>
</comment>
<reference evidence="1" key="1">
    <citation type="journal article" date="2019" name="bioRxiv">
        <title>The Genome of the Zebra Mussel, Dreissena polymorpha: A Resource for Invasive Species Research.</title>
        <authorList>
            <person name="McCartney M.A."/>
            <person name="Auch B."/>
            <person name="Kono T."/>
            <person name="Mallez S."/>
            <person name="Zhang Y."/>
            <person name="Obille A."/>
            <person name="Becker A."/>
            <person name="Abrahante J.E."/>
            <person name="Garbe J."/>
            <person name="Badalamenti J.P."/>
            <person name="Herman A."/>
            <person name="Mangelson H."/>
            <person name="Liachko I."/>
            <person name="Sullivan S."/>
            <person name="Sone E.D."/>
            <person name="Koren S."/>
            <person name="Silverstein K.A.T."/>
            <person name="Beckman K.B."/>
            <person name="Gohl D.M."/>
        </authorList>
    </citation>
    <scope>NUCLEOTIDE SEQUENCE</scope>
    <source>
        <strain evidence="1">Duluth1</strain>
        <tissue evidence="1">Whole animal</tissue>
    </source>
</reference>
<evidence type="ECO:0000313" key="1">
    <source>
        <dbReference type="EMBL" id="KAH3835504.1"/>
    </source>
</evidence>
<dbReference type="AlphaFoldDB" id="A0A9D4K9P7"/>
<dbReference type="Proteomes" id="UP000828390">
    <property type="component" value="Unassembled WGS sequence"/>
</dbReference>
<evidence type="ECO:0000313" key="2">
    <source>
        <dbReference type="Proteomes" id="UP000828390"/>
    </source>
</evidence>
<proteinExistence type="predicted"/>
<accession>A0A9D4K9P7</accession>